<protein>
    <submittedName>
        <fullName evidence="1">DUF1365 domain-containing protein</fullName>
    </submittedName>
</protein>
<keyword evidence="2" id="KW-1185">Reference proteome</keyword>
<dbReference type="Pfam" id="PF07103">
    <property type="entry name" value="DUF1365"/>
    <property type="match status" value="1"/>
</dbReference>
<reference evidence="1 2" key="1">
    <citation type="submission" date="2019-07" db="EMBL/GenBank/DDBJ databases">
        <title>Draft genome for Aliikangiella sp. M105.</title>
        <authorList>
            <person name="Wang G."/>
        </authorList>
    </citation>
    <scope>NUCLEOTIDE SEQUENCE [LARGE SCALE GENOMIC DNA]</scope>
    <source>
        <strain evidence="1 2">M105</strain>
    </source>
</reference>
<dbReference type="EMBL" id="VIKS01000013">
    <property type="protein sequence ID" value="TQV84935.1"/>
    <property type="molecule type" value="Genomic_DNA"/>
</dbReference>
<dbReference type="PANTHER" id="PTHR33973:SF4">
    <property type="entry name" value="OS07G0153300 PROTEIN"/>
    <property type="match status" value="1"/>
</dbReference>
<name>A0A545U627_9GAMM</name>
<dbReference type="OrthoDB" id="9778801at2"/>
<comment type="caution">
    <text evidence="1">The sequence shown here is derived from an EMBL/GenBank/DDBJ whole genome shotgun (WGS) entry which is preliminary data.</text>
</comment>
<dbReference type="RefSeq" id="WP_142933511.1">
    <property type="nucleotide sequence ID" value="NZ_ML660169.1"/>
</dbReference>
<evidence type="ECO:0000313" key="2">
    <source>
        <dbReference type="Proteomes" id="UP000315439"/>
    </source>
</evidence>
<proteinExistence type="predicted"/>
<sequence length="278" mass="32929">MKSKIYFGRVQHRRHKPKSHQFNYGICMLYVDLDELPRLFEPFWLWSKDKRNIACFRSQDYLCDDSGNVKKAVIDEIQKRYGVSHKGPVRMLTHLRYFGYCFNPVTFYYCFNEDNGNLDFLLAQINNTPWDERYCYTFDNRQQQLQHGSTDSIRMNFSKAFHVSPFLPMQMRCDWRFLIPGEKLTVFMSSTSTDVGESSNDFDKSGSKSNKVFDATLALEASEISSRSLARALTQYPFMTLKVTFGIYWQALKLWLKRVPFYSHPKLQQSLNWNKDYE</sequence>
<organism evidence="1 2">
    <name type="scientific">Aliikangiella coralliicola</name>
    <dbReference type="NCBI Taxonomy" id="2592383"/>
    <lineage>
        <taxon>Bacteria</taxon>
        <taxon>Pseudomonadati</taxon>
        <taxon>Pseudomonadota</taxon>
        <taxon>Gammaproteobacteria</taxon>
        <taxon>Oceanospirillales</taxon>
        <taxon>Pleioneaceae</taxon>
        <taxon>Aliikangiella</taxon>
    </lineage>
</organism>
<evidence type="ECO:0000313" key="1">
    <source>
        <dbReference type="EMBL" id="TQV84935.1"/>
    </source>
</evidence>
<dbReference type="AlphaFoldDB" id="A0A545U627"/>
<accession>A0A545U627</accession>
<dbReference type="InterPro" id="IPR010775">
    <property type="entry name" value="DUF1365"/>
</dbReference>
<dbReference type="Proteomes" id="UP000315439">
    <property type="component" value="Unassembled WGS sequence"/>
</dbReference>
<gene>
    <name evidence="1" type="ORF">FLL46_21310</name>
</gene>
<dbReference type="PANTHER" id="PTHR33973">
    <property type="entry name" value="OS07G0153300 PROTEIN"/>
    <property type="match status" value="1"/>
</dbReference>